<gene>
    <name evidence="2" type="ORF">KK1_030190</name>
</gene>
<sequence>MKKAARVVFIPSPGVGHLVSSMEFAKVLINRDDRIWITVLVMKVPSDTTSAAYTHSLSSNTEPSQSTPTPTPTAVLTLVEQQKAHVKEALSNLTSAPPLAAFIVDTFCVSMIDIAKEFGVPSLGFFTSGLAFLGLMLHLHTLREQDKGEFRDSHTELATPSFANPVPSTALPSLLVDKEWDPLFMALGRGLKDADGIIVNSFEELESHVANANQALRIYPVGPDQVREVARALEESGARFLWSLRKPQPKGSNFMTSPSGTWLQFYHRASWIGLGRQGLERLSDGLLRPKYWPTQPREPLFRTAAGILPSRAYILVCPLPRELKIAAEVALDYRVGPNTLLSAEQIAKGIRSVLSMDEDTRNRLKEISEKSRNTLLEPGSSYSHLGRLIHYHLS</sequence>
<dbReference type="PANTHER" id="PTHR48048">
    <property type="entry name" value="GLYCOSYLTRANSFERASE"/>
    <property type="match status" value="1"/>
</dbReference>
<keyword evidence="3" id="KW-1185">Reference proteome</keyword>
<reference evidence="2" key="1">
    <citation type="journal article" date="2012" name="Nat. Biotechnol.">
        <title>Draft genome sequence of pigeonpea (Cajanus cajan), an orphan legume crop of resource-poor farmers.</title>
        <authorList>
            <person name="Varshney R.K."/>
            <person name="Chen W."/>
            <person name="Li Y."/>
            <person name="Bharti A.K."/>
            <person name="Saxena R.K."/>
            <person name="Schlueter J.A."/>
            <person name="Donoghue M.T."/>
            <person name="Azam S."/>
            <person name="Fan G."/>
            <person name="Whaley A.M."/>
            <person name="Farmer A.D."/>
            <person name="Sheridan J."/>
            <person name="Iwata A."/>
            <person name="Tuteja R."/>
            <person name="Penmetsa R.V."/>
            <person name="Wu W."/>
            <person name="Upadhyaya H.D."/>
            <person name="Yang S.P."/>
            <person name="Shah T."/>
            <person name="Saxena K.B."/>
            <person name="Michael T."/>
            <person name="McCombie W.R."/>
            <person name="Yang B."/>
            <person name="Zhang G."/>
            <person name="Yang H."/>
            <person name="Wang J."/>
            <person name="Spillane C."/>
            <person name="Cook D.R."/>
            <person name="May G.D."/>
            <person name="Xu X."/>
            <person name="Jackson S.A."/>
        </authorList>
    </citation>
    <scope>NUCLEOTIDE SEQUENCE [LARGE SCALE GENOMIC DNA]</scope>
</reference>
<evidence type="ECO:0000256" key="1">
    <source>
        <dbReference type="ARBA" id="ARBA00009995"/>
    </source>
</evidence>
<dbReference type="GO" id="GO:0035251">
    <property type="term" value="F:UDP-glucosyltransferase activity"/>
    <property type="evidence" value="ECO:0007669"/>
    <property type="project" value="InterPro"/>
</dbReference>
<name>A0A151S045_CAJCA</name>
<dbReference type="AlphaFoldDB" id="A0A151S045"/>
<dbReference type="Proteomes" id="UP000075243">
    <property type="component" value="Unassembled WGS sequence"/>
</dbReference>
<dbReference type="OMA" id="AKPKGMM"/>
<comment type="similarity">
    <text evidence="1">Belongs to the UDP-glycosyltransferase family.</text>
</comment>
<evidence type="ECO:0000313" key="3">
    <source>
        <dbReference type="Proteomes" id="UP000075243"/>
    </source>
</evidence>
<evidence type="ECO:0000313" key="2">
    <source>
        <dbReference type="EMBL" id="KYP48107.1"/>
    </source>
</evidence>
<proteinExistence type="inferred from homology"/>
<dbReference type="STRING" id="3821.A0A151S045"/>
<dbReference type="Gene3D" id="3.40.50.2000">
    <property type="entry name" value="Glycogen Phosphorylase B"/>
    <property type="match status" value="4"/>
</dbReference>
<dbReference type="EMBL" id="KQ483508">
    <property type="protein sequence ID" value="KYP48107.1"/>
    <property type="molecule type" value="Genomic_DNA"/>
</dbReference>
<dbReference type="PANTHER" id="PTHR48048:SF45">
    <property type="entry name" value="GLYCOSYLTRANSFERASE"/>
    <property type="match status" value="1"/>
</dbReference>
<accession>A0A151S045</accession>
<dbReference type="InterPro" id="IPR050481">
    <property type="entry name" value="UDP-glycosyltransf_plant"/>
</dbReference>
<protein>
    <submittedName>
        <fullName evidence="2">Anthocyanidin 3-O-glucosyltransferase 1</fullName>
    </submittedName>
</protein>
<dbReference type="Gramene" id="C.cajan_27145.t">
    <property type="protein sequence ID" value="C.cajan_27145.t"/>
    <property type="gene ID" value="C.cajan_27145"/>
</dbReference>
<organism evidence="2 3">
    <name type="scientific">Cajanus cajan</name>
    <name type="common">Pigeon pea</name>
    <name type="synonym">Cajanus indicus</name>
    <dbReference type="NCBI Taxonomy" id="3821"/>
    <lineage>
        <taxon>Eukaryota</taxon>
        <taxon>Viridiplantae</taxon>
        <taxon>Streptophyta</taxon>
        <taxon>Embryophyta</taxon>
        <taxon>Tracheophyta</taxon>
        <taxon>Spermatophyta</taxon>
        <taxon>Magnoliopsida</taxon>
        <taxon>eudicotyledons</taxon>
        <taxon>Gunneridae</taxon>
        <taxon>Pentapetalae</taxon>
        <taxon>rosids</taxon>
        <taxon>fabids</taxon>
        <taxon>Fabales</taxon>
        <taxon>Fabaceae</taxon>
        <taxon>Papilionoideae</taxon>
        <taxon>50 kb inversion clade</taxon>
        <taxon>NPAAA clade</taxon>
        <taxon>indigoferoid/millettioid clade</taxon>
        <taxon>Phaseoleae</taxon>
        <taxon>Cajanus</taxon>
    </lineage>
</organism>
<dbReference type="SUPFAM" id="SSF53756">
    <property type="entry name" value="UDP-Glycosyltransferase/glycogen phosphorylase"/>
    <property type="match status" value="2"/>
</dbReference>